<keyword evidence="1" id="KW-0472">Membrane</keyword>
<accession>A0A0G1DPF8</accession>
<dbReference type="Proteomes" id="UP000033867">
    <property type="component" value="Unassembled WGS sequence"/>
</dbReference>
<feature type="transmembrane region" description="Helical" evidence="1">
    <location>
        <begin position="74"/>
        <end position="92"/>
    </location>
</feature>
<gene>
    <name evidence="2" type="ORF">UV42_C0005G0013</name>
</gene>
<protein>
    <submittedName>
        <fullName evidence="2">Uncharacterized protein</fullName>
    </submittedName>
</protein>
<evidence type="ECO:0000313" key="2">
    <source>
        <dbReference type="EMBL" id="KKS72696.1"/>
    </source>
</evidence>
<sequence>MLLRLLMFLKPKNLTNFRNLSDLKRMIFKILGAFGLLFITYGVITRKAMTRNMVFIIGGLLLLAYSSYLRDPIFIPLQIIFTLASIYELFLIKKTSS</sequence>
<evidence type="ECO:0000313" key="3">
    <source>
        <dbReference type="Proteomes" id="UP000033867"/>
    </source>
</evidence>
<dbReference type="EMBL" id="LCEK01000005">
    <property type="protein sequence ID" value="KKS72696.1"/>
    <property type="molecule type" value="Genomic_DNA"/>
</dbReference>
<feature type="transmembrane region" description="Helical" evidence="1">
    <location>
        <begin position="51"/>
        <end position="68"/>
    </location>
</feature>
<comment type="caution">
    <text evidence="2">The sequence shown here is derived from an EMBL/GenBank/DDBJ whole genome shotgun (WGS) entry which is preliminary data.</text>
</comment>
<organism evidence="2 3">
    <name type="scientific">Candidatus Magasanikbacteria bacterium GW2011_GWE2_42_7</name>
    <dbReference type="NCBI Taxonomy" id="1619052"/>
    <lineage>
        <taxon>Bacteria</taxon>
        <taxon>Candidatus Magasanikiibacteriota</taxon>
    </lineage>
</organism>
<keyword evidence="1" id="KW-0812">Transmembrane</keyword>
<dbReference type="AlphaFoldDB" id="A0A0G1DPF8"/>
<feature type="transmembrane region" description="Helical" evidence="1">
    <location>
        <begin position="26"/>
        <end position="44"/>
    </location>
</feature>
<proteinExistence type="predicted"/>
<evidence type="ECO:0000256" key="1">
    <source>
        <dbReference type="SAM" id="Phobius"/>
    </source>
</evidence>
<reference evidence="2 3" key="1">
    <citation type="journal article" date="2015" name="Nature">
        <title>rRNA introns, odd ribosomes, and small enigmatic genomes across a large radiation of phyla.</title>
        <authorList>
            <person name="Brown C.T."/>
            <person name="Hug L.A."/>
            <person name="Thomas B.C."/>
            <person name="Sharon I."/>
            <person name="Castelle C.J."/>
            <person name="Singh A."/>
            <person name="Wilkins M.J."/>
            <person name="Williams K.H."/>
            <person name="Banfield J.F."/>
        </authorList>
    </citation>
    <scope>NUCLEOTIDE SEQUENCE [LARGE SCALE GENOMIC DNA]</scope>
</reference>
<keyword evidence="1" id="KW-1133">Transmembrane helix</keyword>
<name>A0A0G1DPF8_9BACT</name>